<dbReference type="GO" id="GO:0016020">
    <property type="term" value="C:membrane"/>
    <property type="evidence" value="ECO:0007669"/>
    <property type="project" value="InterPro"/>
</dbReference>
<dbReference type="SUPFAM" id="SSF54631">
    <property type="entry name" value="CBS-domain pair"/>
    <property type="match status" value="1"/>
</dbReference>
<organism evidence="9 10">
    <name type="scientific">Tangfeifania diversioriginum</name>
    <dbReference type="NCBI Taxonomy" id="1168035"/>
    <lineage>
        <taxon>Bacteria</taxon>
        <taxon>Pseudomonadati</taxon>
        <taxon>Bacteroidota</taxon>
        <taxon>Bacteroidia</taxon>
        <taxon>Marinilabiliales</taxon>
        <taxon>Prolixibacteraceae</taxon>
        <taxon>Tangfeifania</taxon>
    </lineage>
</organism>
<keyword evidence="4 9" id="KW-0067">ATP-binding</keyword>
<dbReference type="AlphaFoldDB" id="A0A1M6BUI2"/>
<dbReference type="SMART" id="SM00382">
    <property type="entry name" value="AAA"/>
    <property type="match status" value="1"/>
</dbReference>
<feature type="domain" description="ABC transporter" evidence="7">
    <location>
        <begin position="33"/>
        <end position="269"/>
    </location>
</feature>
<dbReference type="PANTHER" id="PTHR43869:SF1">
    <property type="entry name" value="GLYCINE BETAINE_PROLINE BETAINE TRANSPORT SYSTEM ATP-BINDING PROTEIN PROV"/>
    <property type="match status" value="1"/>
</dbReference>
<keyword evidence="10" id="KW-1185">Reference proteome</keyword>
<dbReference type="InterPro" id="IPR000644">
    <property type="entry name" value="CBS_dom"/>
</dbReference>
<evidence type="ECO:0000256" key="3">
    <source>
        <dbReference type="ARBA" id="ARBA00022741"/>
    </source>
</evidence>
<proteinExistence type="inferred from homology"/>
<evidence type="ECO:0000259" key="7">
    <source>
        <dbReference type="PROSITE" id="PS50893"/>
    </source>
</evidence>
<dbReference type="InterPro" id="IPR051921">
    <property type="entry name" value="ABC_osmolyte_uptake_ATP-bind"/>
</dbReference>
<accession>A0A1M6BUI2</accession>
<dbReference type="STRING" id="1168035.SAMN05444280_10336"/>
<dbReference type="PROSITE" id="PS00211">
    <property type="entry name" value="ABC_TRANSPORTER_1"/>
    <property type="match status" value="1"/>
</dbReference>
<dbReference type="PROSITE" id="PS51371">
    <property type="entry name" value="CBS"/>
    <property type="match status" value="2"/>
</dbReference>
<evidence type="ECO:0000256" key="5">
    <source>
        <dbReference type="ARBA" id="ARBA00022970"/>
    </source>
</evidence>
<evidence type="ECO:0000313" key="10">
    <source>
        <dbReference type="Proteomes" id="UP000184050"/>
    </source>
</evidence>
<feature type="domain" description="CBS" evidence="8">
    <location>
        <begin position="346"/>
        <end position="402"/>
    </location>
</feature>
<dbReference type="InterPro" id="IPR003439">
    <property type="entry name" value="ABC_transporter-like_ATP-bd"/>
</dbReference>
<dbReference type="Pfam" id="PF00571">
    <property type="entry name" value="CBS"/>
    <property type="match status" value="2"/>
</dbReference>
<comment type="similarity">
    <text evidence="1">Belongs to the ABC transporter superfamily.</text>
</comment>
<dbReference type="RefSeq" id="WP_073165109.1">
    <property type="nucleotide sequence ID" value="NZ_FQZE01000003.1"/>
</dbReference>
<evidence type="ECO:0000313" key="9">
    <source>
        <dbReference type="EMBL" id="SHI52390.1"/>
    </source>
</evidence>
<dbReference type="PROSITE" id="PS50893">
    <property type="entry name" value="ABC_TRANSPORTER_2"/>
    <property type="match status" value="1"/>
</dbReference>
<dbReference type="GO" id="GO:0006865">
    <property type="term" value="P:amino acid transport"/>
    <property type="evidence" value="ECO:0007669"/>
    <property type="project" value="UniProtKB-KW"/>
</dbReference>
<evidence type="ECO:0000256" key="4">
    <source>
        <dbReference type="ARBA" id="ARBA00022840"/>
    </source>
</evidence>
<dbReference type="InterPro" id="IPR046342">
    <property type="entry name" value="CBS_dom_sf"/>
</dbReference>
<dbReference type="GO" id="GO:0006970">
    <property type="term" value="P:response to osmotic stress"/>
    <property type="evidence" value="ECO:0007669"/>
    <property type="project" value="UniProtKB-ARBA"/>
</dbReference>
<sequence>MADDNNIRIKVEDLTLIFGKRKKEALELLNQGYSKTDILKKTKCTVGVNKASFEIKKGEIFVIMGLSGSGKSTLIRCLNRLNDPTDGRVYFKEHDITRDSNKQLLDTRRTEMSMVFQKFGLLPHRTILENAAFGLEIRGEPKEQRDEKGMKALKTVGLEGYEDQYPAELSGGMQQRVGLARALANDTDVLLMDEAFSALDPLIKSDMQDELLQIQNKLHKTIVFITHDLDEAMKVGDRIAIMKDGVVEQIGTAEEILTDPATEYVEAFVEKVDRKTIITAETLMFDNPIIVRFKKDGPKAAIRKMREAGVNVLPVEDNDEKFLGYVWLEDMLKLEKEKAKTVESALNTEVPSVYKHYTVEEMLPLITGHHHPLAVVDDEGKLEGIITQTSLIIESTRFDDKEMDKLIGEANEL</sequence>
<keyword evidence="6" id="KW-0129">CBS domain</keyword>
<dbReference type="NCBIfam" id="TIGR01186">
    <property type="entry name" value="proV"/>
    <property type="match status" value="1"/>
</dbReference>
<dbReference type="Pfam" id="PF00005">
    <property type="entry name" value="ABC_tran"/>
    <property type="match status" value="1"/>
</dbReference>
<evidence type="ECO:0000256" key="1">
    <source>
        <dbReference type="ARBA" id="ARBA00005417"/>
    </source>
</evidence>
<dbReference type="Proteomes" id="UP000184050">
    <property type="component" value="Unassembled WGS sequence"/>
</dbReference>
<dbReference type="InterPro" id="IPR017871">
    <property type="entry name" value="ABC_transporter-like_CS"/>
</dbReference>
<dbReference type="GO" id="GO:0005524">
    <property type="term" value="F:ATP binding"/>
    <property type="evidence" value="ECO:0007669"/>
    <property type="project" value="UniProtKB-KW"/>
</dbReference>
<dbReference type="InterPro" id="IPR003593">
    <property type="entry name" value="AAA+_ATPase"/>
</dbReference>
<dbReference type="Gene3D" id="3.10.580.10">
    <property type="entry name" value="CBS-domain"/>
    <property type="match status" value="1"/>
</dbReference>
<keyword evidence="3" id="KW-0547">Nucleotide-binding</keyword>
<evidence type="ECO:0000256" key="6">
    <source>
        <dbReference type="PROSITE-ProRule" id="PRU00703"/>
    </source>
</evidence>
<dbReference type="GO" id="GO:0031460">
    <property type="term" value="P:glycine betaine transport"/>
    <property type="evidence" value="ECO:0007669"/>
    <property type="project" value="InterPro"/>
</dbReference>
<dbReference type="CDD" id="cd03294">
    <property type="entry name" value="ABC_Pro_Gly_Betaine"/>
    <property type="match status" value="1"/>
</dbReference>
<dbReference type="InterPro" id="IPR005892">
    <property type="entry name" value="Gly-betaine_transp_ATP-bd"/>
</dbReference>
<dbReference type="GO" id="GO:0016887">
    <property type="term" value="F:ATP hydrolysis activity"/>
    <property type="evidence" value="ECO:0007669"/>
    <property type="project" value="InterPro"/>
</dbReference>
<dbReference type="OrthoDB" id="9782239at2"/>
<protein>
    <submittedName>
        <fullName evidence="9">Glycine betaine/proline transport system ATP-binding protein</fullName>
    </submittedName>
</protein>
<feature type="domain" description="CBS" evidence="8">
    <location>
        <begin position="284"/>
        <end position="341"/>
    </location>
</feature>
<dbReference type="SUPFAM" id="SSF52540">
    <property type="entry name" value="P-loop containing nucleoside triphosphate hydrolases"/>
    <property type="match status" value="1"/>
</dbReference>
<dbReference type="PANTHER" id="PTHR43869">
    <property type="entry name" value="GLYCINE BETAINE/PROLINE BETAINE TRANSPORT SYSTEM ATP-BINDING PROTEIN PROV"/>
    <property type="match status" value="1"/>
</dbReference>
<keyword evidence="2" id="KW-0813">Transport</keyword>
<reference evidence="9 10" key="1">
    <citation type="submission" date="2016-11" db="EMBL/GenBank/DDBJ databases">
        <authorList>
            <person name="Jaros S."/>
            <person name="Januszkiewicz K."/>
            <person name="Wedrychowicz H."/>
        </authorList>
    </citation>
    <scope>NUCLEOTIDE SEQUENCE [LARGE SCALE GENOMIC DNA]</scope>
    <source>
        <strain evidence="9 10">DSM 27063</strain>
    </source>
</reference>
<evidence type="ECO:0000256" key="2">
    <source>
        <dbReference type="ARBA" id="ARBA00022448"/>
    </source>
</evidence>
<evidence type="ECO:0000259" key="8">
    <source>
        <dbReference type="PROSITE" id="PS51371"/>
    </source>
</evidence>
<gene>
    <name evidence="9" type="ORF">SAMN05444280_10336</name>
</gene>
<dbReference type="InterPro" id="IPR027417">
    <property type="entry name" value="P-loop_NTPase"/>
</dbReference>
<dbReference type="Gene3D" id="3.40.50.300">
    <property type="entry name" value="P-loop containing nucleotide triphosphate hydrolases"/>
    <property type="match status" value="1"/>
</dbReference>
<dbReference type="FunFam" id="3.40.50.300:FF:000201">
    <property type="entry name" value="Glycine betaine/L-proline ABC transporter ATP-binding protein"/>
    <property type="match status" value="1"/>
</dbReference>
<name>A0A1M6BUI2_9BACT</name>
<keyword evidence="5" id="KW-0029">Amino-acid transport</keyword>
<dbReference type="SMART" id="SM00116">
    <property type="entry name" value="CBS"/>
    <property type="match status" value="2"/>
</dbReference>
<dbReference type="EMBL" id="FQZE01000003">
    <property type="protein sequence ID" value="SHI52390.1"/>
    <property type="molecule type" value="Genomic_DNA"/>
</dbReference>